<feature type="compositionally biased region" description="Low complexity" evidence="1">
    <location>
        <begin position="16"/>
        <end position="31"/>
    </location>
</feature>
<evidence type="ECO:0000256" key="1">
    <source>
        <dbReference type="SAM" id="MobiDB-lite"/>
    </source>
</evidence>
<evidence type="ECO:0000313" key="3">
    <source>
        <dbReference type="Proteomes" id="UP000599437"/>
    </source>
</evidence>
<gene>
    <name evidence="2" type="ORF">GCM10010346_16690</name>
</gene>
<name>A0ABQ3DP61_9ACTN</name>
<proteinExistence type="predicted"/>
<comment type="caution">
    <text evidence="2">The sequence shown here is derived from an EMBL/GenBank/DDBJ whole genome shotgun (WGS) entry which is preliminary data.</text>
</comment>
<organism evidence="2 3">
    <name type="scientific">Streptomyces chryseus</name>
    <dbReference type="NCBI Taxonomy" id="68186"/>
    <lineage>
        <taxon>Bacteria</taxon>
        <taxon>Bacillati</taxon>
        <taxon>Actinomycetota</taxon>
        <taxon>Actinomycetes</taxon>
        <taxon>Kitasatosporales</taxon>
        <taxon>Streptomycetaceae</taxon>
        <taxon>Streptomyces</taxon>
    </lineage>
</organism>
<dbReference type="EMBL" id="BMVO01000003">
    <property type="protein sequence ID" value="GHA94572.1"/>
    <property type="molecule type" value="Genomic_DNA"/>
</dbReference>
<keyword evidence="3" id="KW-1185">Reference proteome</keyword>
<accession>A0ABQ3DP61</accession>
<evidence type="ECO:0000313" key="2">
    <source>
        <dbReference type="EMBL" id="GHA94572.1"/>
    </source>
</evidence>
<sequence>MREAPGTPAGARSGEPAGPAGLGWAPAGPAGVDPSVRGMVEQIVQAVRDGDDAVIRTLLADLAAVADTAALLYLRERLYRPQ</sequence>
<reference evidence="3" key="1">
    <citation type="journal article" date="2019" name="Int. J. Syst. Evol. Microbiol.">
        <title>The Global Catalogue of Microorganisms (GCM) 10K type strain sequencing project: providing services to taxonomists for standard genome sequencing and annotation.</title>
        <authorList>
            <consortium name="The Broad Institute Genomics Platform"/>
            <consortium name="The Broad Institute Genome Sequencing Center for Infectious Disease"/>
            <person name="Wu L."/>
            <person name="Ma J."/>
        </authorList>
    </citation>
    <scope>NUCLEOTIDE SEQUENCE [LARGE SCALE GENOMIC DNA]</scope>
    <source>
        <strain evidence="3">JCM 4737</strain>
    </source>
</reference>
<feature type="region of interest" description="Disordered" evidence="1">
    <location>
        <begin position="1"/>
        <end position="33"/>
    </location>
</feature>
<protein>
    <submittedName>
        <fullName evidence="2">Uncharacterized protein</fullName>
    </submittedName>
</protein>
<dbReference type="Proteomes" id="UP000599437">
    <property type="component" value="Unassembled WGS sequence"/>
</dbReference>